<dbReference type="RefSeq" id="WP_369247619.1">
    <property type="nucleotide sequence ID" value="NZ_CP163443.1"/>
</dbReference>
<protein>
    <submittedName>
        <fullName evidence="1">Uncharacterized protein</fullName>
    </submittedName>
</protein>
<dbReference type="AlphaFoldDB" id="A0AB39RIJ7"/>
<accession>A0AB39RIJ7</accession>
<name>A0AB39RIJ7_9ACTN</name>
<organism evidence="1">
    <name type="scientific">Streptomyces sp. R41</name>
    <dbReference type="NCBI Taxonomy" id="3238632"/>
    <lineage>
        <taxon>Bacteria</taxon>
        <taxon>Bacillati</taxon>
        <taxon>Actinomycetota</taxon>
        <taxon>Actinomycetes</taxon>
        <taxon>Kitasatosporales</taxon>
        <taxon>Streptomycetaceae</taxon>
        <taxon>Streptomyces</taxon>
    </lineage>
</organism>
<dbReference type="EMBL" id="CP163443">
    <property type="protein sequence ID" value="XDQ54401.1"/>
    <property type="molecule type" value="Genomic_DNA"/>
</dbReference>
<reference evidence="1" key="1">
    <citation type="submission" date="2024-07" db="EMBL/GenBank/DDBJ databases">
        <authorList>
            <person name="Yu S.T."/>
        </authorList>
    </citation>
    <scope>NUCLEOTIDE SEQUENCE</scope>
    <source>
        <strain evidence="1">R41</strain>
    </source>
</reference>
<gene>
    <name evidence="1" type="ORF">AB5J53_23375</name>
</gene>
<proteinExistence type="predicted"/>
<evidence type="ECO:0000313" key="1">
    <source>
        <dbReference type="EMBL" id="XDQ54401.1"/>
    </source>
</evidence>
<sequence>MASARFRVEATFLCTPAGSADFGGGCDGWVRVDAWDGSGNLYRNDGKGNGSFGSRVKIASGWQDYKGLF</sequence>